<gene>
    <name evidence="2" type="ORF">T01_15239</name>
</gene>
<proteinExistence type="predicted"/>
<organism evidence="2 3">
    <name type="scientific">Trichinella spiralis</name>
    <name type="common">Trichina worm</name>
    <dbReference type="NCBI Taxonomy" id="6334"/>
    <lineage>
        <taxon>Eukaryota</taxon>
        <taxon>Metazoa</taxon>
        <taxon>Ecdysozoa</taxon>
        <taxon>Nematoda</taxon>
        <taxon>Enoplea</taxon>
        <taxon>Dorylaimia</taxon>
        <taxon>Trichinellida</taxon>
        <taxon>Trichinellidae</taxon>
        <taxon>Trichinella</taxon>
    </lineage>
</organism>
<sequence length="186" mass="20361">MAIRGEGAPRAAYGVQQRRRNQRPISEKWAGLDQTQASALMVAAILHGAKAVGADLEQLLHIAILSRVQGICGGEGPSLPVYVACPDVRSYPDSISGVRSVSTRLRGQACDGPVSHFGPCHHWITNWGRMAFNCCLPTLPTQRISLGKGTAEVRVGAMRLDATNPIREWQESDKELRQQQYSNLKF</sequence>
<reference evidence="2 3" key="1">
    <citation type="submission" date="2015-01" db="EMBL/GenBank/DDBJ databases">
        <title>Evolution of Trichinella species and genotypes.</title>
        <authorList>
            <person name="Korhonen P.K."/>
            <person name="Edoardo P."/>
            <person name="Giuseppe L.R."/>
            <person name="Gasser R.B."/>
        </authorList>
    </citation>
    <scope>NUCLEOTIDE SEQUENCE [LARGE SCALE GENOMIC DNA]</scope>
    <source>
        <strain evidence="2">ISS3</strain>
    </source>
</reference>
<keyword evidence="3" id="KW-1185">Reference proteome</keyword>
<dbReference type="AlphaFoldDB" id="A0A0V1B7P1"/>
<accession>A0A0V1B7P1</accession>
<evidence type="ECO:0000313" key="3">
    <source>
        <dbReference type="Proteomes" id="UP000054776"/>
    </source>
</evidence>
<name>A0A0V1B7P1_TRISP</name>
<dbReference type="Proteomes" id="UP000054776">
    <property type="component" value="Unassembled WGS sequence"/>
</dbReference>
<protein>
    <submittedName>
        <fullName evidence="2">Uncharacterized protein</fullName>
    </submittedName>
</protein>
<dbReference type="InParanoid" id="A0A0V1B7P1"/>
<evidence type="ECO:0000256" key="1">
    <source>
        <dbReference type="SAM" id="MobiDB-lite"/>
    </source>
</evidence>
<dbReference type="EMBL" id="JYDH01000089">
    <property type="protein sequence ID" value="KRY32976.1"/>
    <property type="molecule type" value="Genomic_DNA"/>
</dbReference>
<evidence type="ECO:0000313" key="2">
    <source>
        <dbReference type="EMBL" id="KRY32976.1"/>
    </source>
</evidence>
<feature type="region of interest" description="Disordered" evidence="1">
    <location>
        <begin position="1"/>
        <end position="22"/>
    </location>
</feature>
<comment type="caution">
    <text evidence="2">The sequence shown here is derived from an EMBL/GenBank/DDBJ whole genome shotgun (WGS) entry which is preliminary data.</text>
</comment>